<comment type="caution">
    <text evidence="7">The sequence shown here is derived from an EMBL/GenBank/DDBJ whole genome shotgun (WGS) entry which is preliminary data.</text>
</comment>
<evidence type="ECO:0000256" key="3">
    <source>
        <dbReference type="ARBA" id="ARBA00022452"/>
    </source>
</evidence>
<keyword evidence="5" id="KW-0472">Membrane</keyword>
<dbReference type="PANTHER" id="PTHR30026:SF20">
    <property type="entry name" value="OUTER MEMBRANE PROTEIN TOLC"/>
    <property type="match status" value="1"/>
</dbReference>
<gene>
    <name evidence="7" type="ORF">SDC9_31557</name>
</gene>
<organism evidence="7">
    <name type="scientific">bioreactor metagenome</name>
    <dbReference type="NCBI Taxonomy" id="1076179"/>
    <lineage>
        <taxon>unclassified sequences</taxon>
        <taxon>metagenomes</taxon>
        <taxon>ecological metagenomes</taxon>
    </lineage>
</organism>
<dbReference type="Gene3D" id="1.20.1600.10">
    <property type="entry name" value="Outer membrane efflux proteins (OEP)"/>
    <property type="match status" value="1"/>
</dbReference>
<dbReference type="PANTHER" id="PTHR30026">
    <property type="entry name" value="OUTER MEMBRANE PROTEIN TOLC"/>
    <property type="match status" value="1"/>
</dbReference>
<evidence type="ECO:0008006" key="8">
    <source>
        <dbReference type="Google" id="ProtNLM"/>
    </source>
</evidence>
<evidence type="ECO:0000256" key="2">
    <source>
        <dbReference type="ARBA" id="ARBA00022448"/>
    </source>
</evidence>
<comment type="subcellular location">
    <subcellularLocation>
        <location evidence="1">Cell outer membrane</location>
    </subcellularLocation>
</comment>
<evidence type="ECO:0000256" key="4">
    <source>
        <dbReference type="ARBA" id="ARBA00022692"/>
    </source>
</evidence>
<dbReference type="AlphaFoldDB" id="A0A644V307"/>
<accession>A0A644V307</accession>
<name>A0A644V307_9ZZZZ</name>
<dbReference type="InterPro" id="IPR003423">
    <property type="entry name" value="OMP_efflux"/>
</dbReference>
<dbReference type="SUPFAM" id="SSF56954">
    <property type="entry name" value="Outer membrane efflux proteins (OEP)"/>
    <property type="match status" value="1"/>
</dbReference>
<proteinExistence type="predicted"/>
<dbReference type="EMBL" id="VSSQ01000208">
    <property type="protein sequence ID" value="MPL85587.1"/>
    <property type="molecule type" value="Genomic_DNA"/>
</dbReference>
<dbReference type="GO" id="GO:1990281">
    <property type="term" value="C:efflux pump complex"/>
    <property type="evidence" value="ECO:0007669"/>
    <property type="project" value="TreeGrafter"/>
</dbReference>
<evidence type="ECO:0000313" key="7">
    <source>
        <dbReference type="EMBL" id="MPL85587.1"/>
    </source>
</evidence>
<sequence length="495" mass="54837">MKQLVLSLLCILTLFPLAGQSALTLNDCRRLALENNRSLQSGKEKEIIASEMRKAAFTQFLPRFSFNGTYLHNQKNISLLGEDALLPVGTKMADGSFGFRQDQINNKWAQVAPGVYAPLDSDGKPFDPKVNPEKIQWKDYALLPKEAMEMESRNIFAGIAGFVQPVYLGGKIRELYKIAKSSERLAGIQSEKAEEDLLQKTDEAYWRVVSLYSKASLASEYLRLIESIVKNVSIMADEGVATKGDILKVNVKLNEAKMMQARAENGLALSKMALLQICGLDPAAEYIFPDKPVATAITPAAEGTTEQFIENRAEIKALGEAEKIAKSNIKIMESRFLPNVILNGNYIISNPNFNNGVSYTFGGMYSFGVGINIPLFHFGEKIHTLKAAQSQHKIIQLQREEAKEKIGLQINQAKFRMAESVKRLAIAESSVDKAGENLRFAREAFEAGVAGSTDLLEAHNGWLLAKSEEIDAQIDIMMCRSYLKEALGISQKNQN</sequence>
<keyword evidence="2" id="KW-0813">Transport</keyword>
<evidence type="ECO:0000256" key="1">
    <source>
        <dbReference type="ARBA" id="ARBA00004442"/>
    </source>
</evidence>
<keyword evidence="3" id="KW-1134">Transmembrane beta strand</keyword>
<keyword evidence="4" id="KW-0812">Transmembrane</keyword>
<evidence type="ECO:0000256" key="5">
    <source>
        <dbReference type="ARBA" id="ARBA00023136"/>
    </source>
</evidence>
<dbReference type="GO" id="GO:0015288">
    <property type="term" value="F:porin activity"/>
    <property type="evidence" value="ECO:0007669"/>
    <property type="project" value="TreeGrafter"/>
</dbReference>
<keyword evidence="6" id="KW-0998">Cell outer membrane</keyword>
<dbReference type="GO" id="GO:0009279">
    <property type="term" value="C:cell outer membrane"/>
    <property type="evidence" value="ECO:0007669"/>
    <property type="project" value="UniProtKB-SubCell"/>
</dbReference>
<protein>
    <recommendedName>
        <fullName evidence="8">Outer membrane protein TolC</fullName>
    </recommendedName>
</protein>
<reference evidence="7" key="1">
    <citation type="submission" date="2019-08" db="EMBL/GenBank/DDBJ databases">
        <authorList>
            <person name="Kucharzyk K."/>
            <person name="Murdoch R.W."/>
            <person name="Higgins S."/>
            <person name="Loffler F."/>
        </authorList>
    </citation>
    <scope>NUCLEOTIDE SEQUENCE</scope>
</reference>
<dbReference type="Pfam" id="PF02321">
    <property type="entry name" value="OEP"/>
    <property type="match status" value="2"/>
</dbReference>
<evidence type="ECO:0000256" key="6">
    <source>
        <dbReference type="ARBA" id="ARBA00023237"/>
    </source>
</evidence>
<dbReference type="GO" id="GO:0015562">
    <property type="term" value="F:efflux transmembrane transporter activity"/>
    <property type="evidence" value="ECO:0007669"/>
    <property type="project" value="InterPro"/>
</dbReference>
<dbReference type="InterPro" id="IPR051906">
    <property type="entry name" value="TolC-like"/>
</dbReference>